<dbReference type="InterPro" id="IPR006059">
    <property type="entry name" value="SBP"/>
</dbReference>
<organism evidence="1 2">
    <name type="scientific">Fervidobacterium nodosum (strain ATCC 35602 / DSM 5306 / Rt17-B1)</name>
    <dbReference type="NCBI Taxonomy" id="381764"/>
    <lineage>
        <taxon>Bacteria</taxon>
        <taxon>Thermotogati</taxon>
        <taxon>Thermotogota</taxon>
        <taxon>Thermotogae</taxon>
        <taxon>Thermotogales</taxon>
        <taxon>Fervidobacteriaceae</taxon>
        <taxon>Fervidobacterium</taxon>
    </lineage>
</organism>
<dbReference type="SUPFAM" id="SSF53850">
    <property type="entry name" value="Periplasmic binding protein-like II"/>
    <property type="match status" value="1"/>
</dbReference>
<dbReference type="Gene3D" id="3.40.190.10">
    <property type="entry name" value="Periplasmic binding protein-like II"/>
    <property type="match status" value="1"/>
</dbReference>
<dbReference type="KEGG" id="fno:Fnod_1045"/>
<dbReference type="Proteomes" id="UP000002415">
    <property type="component" value="Chromosome"/>
</dbReference>
<dbReference type="Pfam" id="PF01547">
    <property type="entry name" value="SBP_bac_1"/>
    <property type="match status" value="1"/>
</dbReference>
<keyword evidence="2" id="KW-1185">Reference proteome</keyword>
<evidence type="ECO:0000313" key="1">
    <source>
        <dbReference type="EMBL" id="ABS60894.1"/>
    </source>
</evidence>
<dbReference type="EMBL" id="CP000771">
    <property type="protein sequence ID" value="ABS60894.1"/>
    <property type="molecule type" value="Genomic_DNA"/>
</dbReference>
<sequence length="99" mass="10891">MNMKRTVFLLVAALMAILVFGAPYNTTIKVLAWDDALTQALKEGLPEFEKATGIKVVLELIPSGNLLQKIGVSVAPDKTDYDLVTVDEPFIERESVAKR</sequence>
<protein>
    <recommendedName>
        <fullName evidence="3">Extracellular solute-binding protein</fullName>
    </recommendedName>
</protein>
<gene>
    <name evidence="1" type="ordered locus">Fnod_1045</name>
</gene>
<proteinExistence type="predicted"/>
<evidence type="ECO:0008006" key="3">
    <source>
        <dbReference type="Google" id="ProtNLM"/>
    </source>
</evidence>
<accession>A7HLW1</accession>
<dbReference type="HOGENOM" id="CLU_2316112_0_0_0"/>
<reference evidence="1 2" key="1">
    <citation type="submission" date="2007-07" db="EMBL/GenBank/DDBJ databases">
        <title>Complete sequence of Fervidobacterium nodosum Rt17-B1.</title>
        <authorList>
            <consortium name="US DOE Joint Genome Institute"/>
            <person name="Copeland A."/>
            <person name="Lucas S."/>
            <person name="Lapidus A."/>
            <person name="Barry K."/>
            <person name="Glavina del Rio T."/>
            <person name="Dalin E."/>
            <person name="Tice H."/>
            <person name="Pitluck S."/>
            <person name="Saunders E."/>
            <person name="Brettin T."/>
            <person name="Bruce D."/>
            <person name="Detter J.C."/>
            <person name="Han C."/>
            <person name="Schmutz J."/>
            <person name="Larimer F."/>
            <person name="Land M."/>
            <person name="Hauser L."/>
            <person name="Kyrpides N."/>
            <person name="Mikhailova N."/>
            <person name="Nelson K."/>
            <person name="Gogarten J.P."/>
            <person name="Noll K."/>
            <person name="Richardson P."/>
        </authorList>
    </citation>
    <scope>NUCLEOTIDE SEQUENCE [LARGE SCALE GENOMIC DNA]</scope>
    <source>
        <strain evidence="2">ATCC 35602 / DSM 5306 / Rt17-B1</strain>
    </source>
</reference>
<evidence type="ECO:0000313" key="2">
    <source>
        <dbReference type="Proteomes" id="UP000002415"/>
    </source>
</evidence>
<dbReference type="AlphaFoldDB" id="A7HLW1"/>
<dbReference type="eggNOG" id="COG1653">
    <property type="taxonomic scope" value="Bacteria"/>
</dbReference>
<reference evidence="1 2" key="2">
    <citation type="journal article" date="2009" name="Proc. Natl. Acad. Sci. U.S.A.">
        <title>On the chimeric nature, thermophilic origin, and phylogenetic placement of the Thermotogales.</title>
        <authorList>
            <person name="Zhaxybayeva O."/>
            <person name="Swithers K.S."/>
            <person name="Lapierre P."/>
            <person name="Fournier G.P."/>
            <person name="Bickhart D.M."/>
            <person name="DeBoy R.T."/>
            <person name="Nelson K.E."/>
            <person name="Nesbo C.L."/>
            <person name="Doolittle W.F."/>
            <person name="Gogarten J.P."/>
            <person name="Noll K.M."/>
        </authorList>
    </citation>
    <scope>NUCLEOTIDE SEQUENCE [LARGE SCALE GENOMIC DNA]</scope>
    <source>
        <strain evidence="2">ATCC 35602 / DSM 5306 / Rt17-B1</strain>
    </source>
</reference>
<dbReference type="STRING" id="381764.Fnod_1045"/>
<name>A7HLW1_FERNB</name>